<keyword evidence="1" id="KW-0812">Transmembrane</keyword>
<name>A0A7W4TNE5_KINRA</name>
<dbReference type="AlphaFoldDB" id="A0A7W4TNE5"/>
<accession>A0A7W4TNE5</accession>
<dbReference type="Proteomes" id="UP000533269">
    <property type="component" value="Unassembled WGS sequence"/>
</dbReference>
<dbReference type="Pfam" id="PF07811">
    <property type="entry name" value="TadE"/>
    <property type="match status" value="1"/>
</dbReference>
<evidence type="ECO:0000259" key="2">
    <source>
        <dbReference type="Pfam" id="PF07811"/>
    </source>
</evidence>
<dbReference type="EMBL" id="JACHVY010000002">
    <property type="protein sequence ID" value="MBB2902120.1"/>
    <property type="molecule type" value="Genomic_DNA"/>
</dbReference>
<organism evidence="3 4">
    <name type="scientific">Kineococcus radiotolerans</name>
    <dbReference type="NCBI Taxonomy" id="131568"/>
    <lineage>
        <taxon>Bacteria</taxon>
        <taxon>Bacillati</taxon>
        <taxon>Actinomycetota</taxon>
        <taxon>Actinomycetes</taxon>
        <taxon>Kineosporiales</taxon>
        <taxon>Kineosporiaceae</taxon>
        <taxon>Kineococcus</taxon>
    </lineage>
</organism>
<feature type="transmembrane region" description="Helical" evidence="1">
    <location>
        <begin position="20"/>
        <end position="40"/>
    </location>
</feature>
<dbReference type="RefSeq" id="WP_041292130.1">
    <property type="nucleotide sequence ID" value="NZ_JACHVY010000002.1"/>
</dbReference>
<evidence type="ECO:0000313" key="3">
    <source>
        <dbReference type="EMBL" id="MBB2902120.1"/>
    </source>
</evidence>
<proteinExistence type="predicted"/>
<evidence type="ECO:0000256" key="1">
    <source>
        <dbReference type="SAM" id="Phobius"/>
    </source>
</evidence>
<protein>
    <recommendedName>
        <fullName evidence="2">TadE-like domain-containing protein</fullName>
    </recommendedName>
</protein>
<dbReference type="InterPro" id="IPR012495">
    <property type="entry name" value="TadE-like_dom"/>
</dbReference>
<reference evidence="3 4" key="2">
    <citation type="submission" date="2020-08" db="EMBL/GenBank/DDBJ databases">
        <authorList>
            <person name="Partida-Martinez L."/>
            <person name="Huntemann M."/>
            <person name="Clum A."/>
            <person name="Wang J."/>
            <person name="Palaniappan K."/>
            <person name="Ritter S."/>
            <person name="Chen I.-M."/>
            <person name="Stamatis D."/>
            <person name="Reddy T."/>
            <person name="O'Malley R."/>
            <person name="Daum C."/>
            <person name="Shapiro N."/>
            <person name="Ivanova N."/>
            <person name="Kyrpides N."/>
            <person name="Woyke T."/>
        </authorList>
    </citation>
    <scope>NUCLEOTIDE SEQUENCE [LARGE SCALE GENOMIC DNA]</scope>
    <source>
        <strain evidence="3 4">AS2.23</strain>
    </source>
</reference>
<reference evidence="3 4" key="1">
    <citation type="submission" date="2020-08" db="EMBL/GenBank/DDBJ databases">
        <title>The Agave Microbiome: Exploring the role of microbial communities in plant adaptations to desert environments.</title>
        <authorList>
            <person name="Partida-Martinez L.P."/>
        </authorList>
    </citation>
    <scope>NUCLEOTIDE SEQUENCE [LARGE SCALE GENOMIC DNA]</scope>
    <source>
        <strain evidence="3 4">AS2.23</strain>
    </source>
</reference>
<keyword evidence="1" id="KW-1133">Transmembrane helix</keyword>
<gene>
    <name evidence="3" type="ORF">FHR75_002935</name>
</gene>
<evidence type="ECO:0000313" key="4">
    <source>
        <dbReference type="Proteomes" id="UP000533269"/>
    </source>
</evidence>
<feature type="domain" description="TadE-like" evidence="2">
    <location>
        <begin position="14"/>
        <end position="56"/>
    </location>
</feature>
<sequence length="133" mass="13239">MRGSPRTAAAADEGSAVAEFAAVAGLLALLFAAVVQLAVVQHVRATAADCAGEGARFGALRGNTPELGAQRSRDLLAASLSPRFARDVEAGVVEVGGLAVVEVDVVAPLPVVGLLGVGRGLHLRGHAVLEGAA</sequence>
<comment type="caution">
    <text evidence="3">The sequence shown here is derived from an EMBL/GenBank/DDBJ whole genome shotgun (WGS) entry which is preliminary data.</text>
</comment>
<keyword evidence="1" id="KW-0472">Membrane</keyword>